<evidence type="ECO:0000256" key="1">
    <source>
        <dbReference type="ARBA" id="ARBA00022801"/>
    </source>
</evidence>
<comment type="caution">
    <text evidence="3">The sequence shown here is derived from an EMBL/GenBank/DDBJ whole genome shotgun (WGS) entry which is preliminary data.</text>
</comment>
<dbReference type="EMBL" id="JAQFWQ010000043">
    <property type="protein sequence ID" value="MDA2812145.1"/>
    <property type="molecule type" value="Genomic_DNA"/>
</dbReference>
<reference evidence="3 4" key="1">
    <citation type="submission" date="2023-01" db="EMBL/GenBank/DDBJ databases">
        <title>Draft genome sequence of Nocardiopsis sp. RSe5-2 isolated from halophytes.</title>
        <authorList>
            <person name="Duangmal K."/>
            <person name="Chantavorakit T."/>
        </authorList>
    </citation>
    <scope>NUCLEOTIDE SEQUENCE [LARGE SCALE GENOMIC DNA]</scope>
    <source>
        <strain evidence="3 4">RSe5-2</strain>
    </source>
</reference>
<keyword evidence="4" id="KW-1185">Reference proteome</keyword>
<dbReference type="PRINTS" id="PR00111">
    <property type="entry name" value="ABHYDROLASE"/>
</dbReference>
<dbReference type="Gene3D" id="3.40.50.1820">
    <property type="entry name" value="alpha/beta hydrolase"/>
    <property type="match status" value="1"/>
</dbReference>
<dbReference type="SUPFAM" id="SSF53474">
    <property type="entry name" value="alpha/beta-Hydrolases"/>
    <property type="match status" value="1"/>
</dbReference>
<gene>
    <name evidence="3" type="ORF">O4J56_15985</name>
</gene>
<name>A0ABT4U5B8_9ACTN</name>
<evidence type="ECO:0000313" key="4">
    <source>
        <dbReference type="Proteomes" id="UP001527866"/>
    </source>
</evidence>
<keyword evidence="1 3" id="KW-0378">Hydrolase</keyword>
<feature type="domain" description="AB hydrolase-1" evidence="2">
    <location>
        <begin position="26"/>
        <end position="165"/>
    </location>
</feature>
<dbReference type="GO" id="GO:0016787">
    <property type="term" value="F:hydrolase activity"/>
    <property type="evidence" value="ECO:0007669"/>
    <property type="project" value="UniProtKB-KW"/>
</dbReference>
<dbReference type="Proteomes" id="UP001527866">
    <property type="component" value="Unassembled WGS sequence"/>
</dbReference>
<dbReference type="PANTHER" id="PTHR43798:SF31">
    <property type="entry name" value="AB HYDROLASE SUPERFAMILY PROTEIN YCLE"/>
    <property type="match status" value="1"/>
</dbReference>
<dbReference type="Pfam" id="PF00561">
    <property type="entry name" value="Abhydrolase_1"/>
    <property type="match status" value="1"/>
</dbReference>
<evidence type="ECO:0000259" key="2">
    <source>
        <dbReference type="Pfam" id="PF00561"/>
    </source>
</evidence>
<dbReference type="RefSeq" id="WP_270686606.1">
    <property type="nucleotide sequence ID" value="NZ_JAQFWQ010000043.1"/>
</dbReference>
<dbReference type="InterPro" id="IPR050266">
    <property type="entry name" value="AB_hydrolase_sf"/>
</dbReference>
<dbReference type="InterPro" id="IPR000073">
    <property type="entry name" value="AB_hydrolase_1"/>
</dbReference>
<proteinExistence type="predicted"/>
<dbReference type="InterPro" id="IPR029058">
    <property type="entry name" value="AB_hydrolase_fold"/>
</dbReference>
<protein>
    <submittedName>
        <fullName evidence="3">Alpha/beta hydrolase</fullName>
    </submittedName>
</protein>
<organism evidence="3 4">
    <name type="scientific">Nocardiopsis endophytica</name>
    <dbReference type="NCBI Taxonomy" id="3018445"/>
    <lineage>
        <taxon>Bacteria</taxon>
        <taxon>Bacillati</taxon>
        <taxon>Actinomycetota</taxon>
        <taxon>Actinomycetes</taxon>
        <taxon>Streptosporangiales</taxon>
        <taxon>Nocardiopsidaceae</taxon>
        <taxon>Nocardiopsis</taxon>
    </lineage>
</organism>
<evidence type="ECO:0000313" key="3">
    <source>
        <dbReference type="EMBL" id="MDA2812145.1"/>
    </source>
</evidence>
<accession>A0ABT4U5B8</accession>
<sequence length="250" mass="26121">MDQVFPAGVPIRCAVEGDPAAAGGAPPVLLLHGFGSNHEMNWVRTGWPAALEGRATIAPDLRGHGGSGKPYEDDAYTPERIADDVVHVLDAVGAGRVDVVAYSMGSRNAWELALRHPDRVRRLVLAGFGPNDPFAGADLHALERDDSPFGKLYRVAGTLPGNDLEALAACARGQASRPFTPDPVPGAPILFAAGERDAVAEDVEELAERCGAGVVRIPKRDHATAVSARALKEAVLDFLAVEEPAGSGGS</sequence>
<dbReference type="PANTHER" id="PTHR43798">
    <property type="entry name" value="MONOACYLGLYCEROL LIPASE"/>
    <property type="match status" value="1"/>
</dbReference>